<dbReference type="CDD" id="cd09278">
    <property type="entry name" value="RNase_HI_prokaryote_like"/>
    <property type="match status" value="1"/>
</dbReference>
<dbReference type="InterPro" id="IPR036397">
    <property type="entry name" value="RNaseH_sf"/>
</dbReference>
<dbReference type="InterPro" id="IPR012337">
    <property type="entry name" value="RNaseH-like_sf"/>
</dbReference>
<comment type="catalytic activity">
    <reaction evidence="1 10">
        <text>Endonucleolytic cleavage to 5'-phosphomonoester.</text>
        <dbReference type="EC" id="3.1.26.4"/>
    </reaction>
</comment>
<sequence length="249" mass="27649">MKNTRDYIQIFSDGACSGNPGPGGWGAIILFPSDQILELGDGDPQTTNNRMEMKAVVESLRVVEAHPEPIRFYTDSTYVIRGITQWIFGWKKRGWKTAEGGDVSNKDLWEEILKLVQKRGAAGKIEWLYSRGHVGIPGNERCDEIAVAYSKRTGVDLYEGSLENYSVNILEVPKDGSLPEMRSPGEKKVAHSYLSNIGGLVYRHKDWPSCQRRVSGKSGAKFKKAGSPSEEVTILKSWGLDANTQIKEG</sequence>
<evidence type="ECO:0000256" key="9">
    <source>
        <dbReference type="ARBA" id="ARBA00022842"/>
    </source>
</evidence>
<keyword evidence="13" id="KW-1185">Reference proteome</keyword>
<dbReference type="NCBIfam" id="NF001236">
    <property type="entry name" value="PRK00203.1"/>
    <property type="match status" value="1"/>
</dbReference>
<dbReference type="Proteomes" id="UP001152321">
    <property type="component" value="Unassembled WGS sequence"/>
</dbReference>
<evidence type="ECO:0000256" key="2">
    <source>
        <dbReference type="ARBA" id="ARBA00005300"/>
    </source>
</evidence>
<evidence type="ECO:0000256" key="7">
    <source>
        <dbReference type="ARBA" id="ARBA00022759"/>
    </source>
</evidence>
<dbReference type="InterPro" id="IPR022892">
    <property type="entry name" value="RNaseHI"/>
</dbReference>
<keyword evidence="7 10" id="KW-0255">Endonuclease</keyword>
<dbReference type="HAMAP" id="MF_00042">
    <property type="entry name" value="RNase_H"/>
    <property type="match status" value="1"/>
</dbReference>
<feature type="binding site" evidence="10">
    <location>
        <position position="13"/>
    </location>
    <ligand>
        <name>Mg(2+)</name>
        <dbReference type="ChEBI" id="CHEBI:18420"/>
        <label>2</label>
    </ligand>
</feature>
<evidence type="ECO:0000256" key="1">
    <source>
        <dbReference type="ARBA" id="ARBA00000077"/>
    </source>
</evidence>
<name>A0ABT6DGJ5_9BACT</name>
<dbReference type="PANTHER" id="PTHR10642">
    <property type="entry name" value="RIBONUCLEASE H1"/>
    <property type="match status" value="1"/>
</dbReference>
<comment type="similarity">
    <text evidence="2 10">Belongs to the RNase H family.</text>
</comment>
<feature type="binding site" evidence="10">
    <location>
        <position position="13"/>
    </location>
    <ligand>
        <name>Mg(2+)</name>
        <dbReference type="ChEBI" id="CHEBI:18420"/>
        <label>1</label>
    </ligand>
</feature>
<evidence type="ECO:0000256" key="6">
    <source>
        <dbReference type="ARBA" id="ARBA00022723"/>
    </source>
</evidence>
<keyword evidence="5 10" id="KW-0540">Nuclease</keyword>
<evidence type="ECO:0000256" key="4">
    <source>
        <dbReference type="ARBA" id="ARBA00012180"/>
    </source>
</evidence>
<comment type="function">
    <text evidence="10">Endonuclease that specifically degrades the RNA of RNA-DNA hybrids.</text>
</comment>
<dbReference type="GO" id="GO:0004523">
    <property type="term" value="F:RNA-DNA hybrid ribonuclease activity"/>
    <property type="evidence" value="ECO:0007669"/>
    <property type="project" value="UniProtKB-EC"/>
</dbReference>
<comment type="subunit">
    <text evidence="3 10">Monomer.</text>
</comment>
<keyword evidence="10" id="KW-0963">Cytoplasm</keyword>
<feature type="binding site" evidence="10">
    <location>
        <position position="75"/>
    </location>
    <ligand>
        <name>Mg(2+)</name>
        <dbReference type="ChEBI" id="CHEBI:18420"/>
        <label>1</label>
    </ligand>
</feature>
<organism evidence="12 13">
    <name type="scientific">Bdellovibrio svalbardensis</name>
    <dbReference type="NCBI Taxonomy" id="2972972"/>
    <lineage>
        <taxon>Bacteria</taxon>
        <taxon>Pseudomonadati</taxon>
        <taxon>Bdellovibrionota</taxon>
        <taxon>Bdellovibrionia</taxon>
        <taxon>Bdellovibrionales</taxon>
        <taxon>Pseudobdellovibrionaceae</taxon>
        <taxon>Bdellovibrio</taxon>
    </lineage>
</organism>
<keyword evidence="8 10" id="KW-0378">Hydrolase</keyword>
<keyword evidence="6 10" id="KW-0479">Metal-binding</keyword>
<comment type="cofactor">
    <cofactor evidence="10">
        <name>Mg(2+)</name>
        <dbReference type="ChEBI" id="CHEBI:18420"/>
    </cofactor>
    <text evidence="10">Binds 1 Mg(2+) ion per subunit. May bind a second metal ion at a regulatory site, or after substrate binding.</text>
</comment>
<dbReference type="SUPFAM" id="SSF53098">
    <property type="entry name" value="Ribonuclease H-like"/>
    <property type="match status" value="1"/>
</dbReference>
<dbReference type="RefSeq" id="WP_277577072.1">
    <property type="nucleotide sequence ID" value="NZ_JANRMI010000001.1"/>
</dbReference>
<evidence type="ECO:0000256" key="8">
    <source>
        <dbReference type="ARBA" id="ARBA00022801"/>
    </source>
</evidence>
<reference evidence="12" key="1">
    <citation type="submission" date="2022-08" db="EMBL/GenBank/DDBJ databases">
        <title>Novel Bdellovibrio Species Isolated from Svalbard: Designation Bdellovibrio svalbardensis.</title>
        <authorList>
            <person name="Mitchell R.J."/>
            <person name="Choi S.Y."/>
        </authorList>
    </citation>
    <scope>NUCLEOTIDE SEQUENCE</scope>
    <source>
        <strain evidence="12">PAP01</strain>
    </source>
</reference>
<proteinExistence type="inferred from homology"/>
<dbReference type="EMBL" id="JANRMI010000001">
    <property type="protein sequence ID" value="MDG0815597.1"/>
    <property type="molecule type" value="Genomic_DNA"/>
</dbReference>
<comment type="subcellular location">
    <subcellularLocation>
        <location evidence="10">Cytoplasm</location>
    </subcellularLocation>
</comment>
<accession>A0ABT6DGJ5</accession>
<feature type="domain" description="RNase H type-1" evidence="11">
    <location>
        <begin position="4"/>
        <end position="151"/>
    </location>
</feature>
<evidence type="ECO:0000313" key="12">
    <source>
        <dbReference type="EMBL" id="MDG0815597.1"/>
    </source>
</evidence>
<dbReference type="PROSITE" id="PS50879">
    <property type="entry name" value="RNASE_H_1"/>
    <property type="match status" value="1"/>
</dbReference>
<evidence type="ECO:0000259" key="11">
    <source>
        <dbReference type="PROSITE" id="PS50879"/>
    </source>
</evidence>
<evidence type="ECO:0000256" key="3">
    <source>
        <dbReference type="ARBA" id="ARBA00011245"/>
    </source>
</evidence>
<feature type="binding site" evidence="10">
    <location>
        <position position="52"/>
    </location>
    <ligand>
        <name>Mg(2+)</name>
        <dbReference type="ChEBI" id="CHEBI:18420"/>
        <label>1</label>
    </ligand>
</feature>
<gene>
    <name evidence="10 12" type="primary">rnhA</name>
    <name evidence="12" type="ORF">NWE73_04420</name>
</gene>
<dbReference type="Gene3D" id="3.30.420.10">
    <property type="entry name" value="Ribonuclease H-like superfamily/Ribonuclease H"/>
    <property type="match status" value="1"/>
</dbReference>
<dbReference type="InterPro" id="IPR002156">
    <property type="entry name" value="RNaseH_domain"/>
</dbReference>
<feature type="binding site" evidence="10">
    <location>
        <position position="143"/>
    </location>
    <ligand>
        <name>Mg(2+)</name>
        <dbReference type="ChEBI" id="CHEBI:18420"/>
        <label>2</label>
    </ligand>
</feature>
<dbReference type="EC" id="3.1.26.4" evidence="4 10"/>
<keyword evidence="9 10" id="KW-0460">Magnesium</keyword>
<evidence type="ECO:0000256" key="10">
    <source>
        <dbReference type="HAMAP-Rule" id="MF_00042"/>
    </source>
</evidence>
<evidence type="ECO:0000256" key="5">
    <source>
        <dbReference type="ARBA" id="ARBA00022722"/>
    </source>
</evidence>
<comment type="caution">
    <text evidence="12">The sequence shown here is derived from an EMBL/GenBank/DDBJ whole genome shotgun (WGS) entry which is preliminary data.</text>
</comment>
<protein>
    <recommendedName>
        <fullName evidence="4 10">Ribonuclease H</fullName>
        <shortName evidence="10">RNase H</shortName>
        <ecNumber evidence="4 10">3.1.26.4</ecNumber>
    </recommendedName>
</protein>
<evidence type="ECO:0000313" key="13">
    <source>
        <dbReference type="Proteomes" id="UP001152321"/>
    </source>
</evidence>
<dbReference type="PANTHER" id="PTHR10642:SF26">
    <property type="entry name" value="RIBONUCLEASE H1"/>
    <property type="match status" value="1"/>
</dbReference>
<dbReference type="Pfam" id="PF00075">
    <property type="entry name" value="RNase_H"/>
    <property type="match status" value="1"/>
</dbReference>
<dbReference type="InterPro" id="IPR050092">
    <property type="entry name" value="RNase_H"/>
</dbReference>